<dbReference type="AlphaFoldDB" id="V9VXB3"/>
<feature type="domain" description="LysR substrate-binding" evidence="1">
    <location>
        <begin position="7"/>
        <end position="86"/>
    </location>
</feature>
<dbReference type="PATRIC" id="fig|999552.6.peg.4230"/>
<sequence length="89" mass="9921">MRQGTVKERVTPHVPFQANNIYVLKRAAVNGAGIAFLPKVIVETELRSGALVHLNAFEDAAPFKLYLLRASQKHLPARIQAAWHFFAVV</sequence>
<proteinExistence type="predicted"/>
<evidence type="ECO:0000313" key="2">
    <source>
        <dbReference type="EMBL" id="AHD03386.1"/>
    </source>
</evidence>
<accession>V9VXB3</accession>
<reference evidence="2 3" key="1">
    <citation type="submission" date="2013-09" db="EMBL/GenBank/DDBJ databases">
        <authorList>
            <consortium name="DOE Joint Genome Institute"/>
            <person name="Klenk H.-P."/>
            <person name="Huntemann M."/>
            <person name="Han J."/>
            <person name="Chen A."/>
            <person name="Kyrpides N."/>
            <person name="Mavromatis K."/>
            <person name="Markowitz V."/>
            <person name="Palaniappan K."/>
            <person name="Ivanova N."/>
            <person name="Schaumberg A."/>
            <person name="Pati A."/>
            <person name="Liolios K."/>
            <person name="Nordberg H.P."/>
            <person name="Cantor M.N."/>
            <person name="Hua S.X."/>
            <person name="Woyke T."/>
        </authorList>
    </citation>
    <scope>NUCLEOTIDE SEQUENCE [LARGE SCALE GENOMIC DNA]</scope>
    <source>
        <strain evidence="2 3">DSM 14336</strain>
        <plasmid evidence="3">1</plasmid>
    </source>
</reference>
<dbReference type="Pfam" id="PF03466">
    <property type="entry name" value="LysR_substrate"/>
    <property type="match status" value="1"/>
</dbReference>
<dbReference type="KEGG" id="lmd:METH_21415"/>
<evidence type="ECO:0000259" key="1">
    <source>
        <dbReference type="Pfam" id="PF03466"/>
    </source>
</evidence>
<dbReference type="SUPFAM" id="SSF53850">
    <property type="entry name" value="Periplasmic binding protein-like II"/>
    <property type="match status" value="1"/>
</dbReference>
<evidence type="ECO:0000313" key="3">
    <source>
        <dbReference type="Proteomes" id="UP000018780"/>
    </source>
</evidence>
<organism evidence="2 3">
    <name type="scientific">Leisingera methylohalidivorans DSM 14336</name>
    <dbReference type="NCBI Taxonomy" id="999552"/>
    <lineage>
        <taxon>Bacteria</taxon>
        <taxon>Pseudomonadati</taxon>
        <taxon>Pseudomonadota</taxon>
        <taxon>Alphaproteobacteria</taxon>
        <taxon>Rhodobacterales</taxon>
        <taxon>Roseobacteraceae</taxon>
        <taxon>Leisingera</taxon>
    </lineage>
</organism>
<dbReference type="InterPro" id="IPR005119">
    <property type="entry name" value="LysR_subst-bd"/>
</dbReference>
<dbReference type="Proteomes" id="UP000018780">
    <property type="component" value="Plasmid unnamed"/>
</dbReference>
<keyword evidence="3" id="KW-1185">Reference proteome</keyword>
<name>V9VXB3_9RHOB</name>
<geneLocation type="plasmid" evidence="3">
    <name>1</name>
</geneLocation>
<keyword evidence="2" id="KW-0614">Plasmid</keyword>
<dbReference type="HOGENOM" id="CLU_2450958_0_0_5"/>
<protein>
    <recommendedName>
        <fullName evidence="1">LysR substrate-binding domain-containing protein</fullName>
    </recommendedName>
</protein>
<dbReference type="Gene3D" id="3.40.190.290">
    <property type="match status" value="1"/>
</dbReference>
<gene>
    <name evidence="2" type="ORF">METH_21415</name>
</gene>
<dbReference type="EMBL" id="CP006774">
    <property type="protein sequence ID" value="AHD03386.1"/>
    <property type="molecule type" value="Genomic_DNA"/>
</dbReference>